<dbReference type="PIRSF" id="PIRSF039102">
    <property type="entry name" value="Ddl/VanB"/>
    <property type="match status" value="1"/>
</dbReference>
<evidence type="ECO:0000256" key="8">
    <source>
        <dbReference type="PROSITE-ProRule" id="PRU00409"/>
    </source>
</evidence>
<dbReference type="NCBIfam" id="NF002378">
    <property type="entry name" value="PRK01372.1"/>
    <property type="match status" value="1"/>
</dbReference>
<dbReference type="GO" id="GO:0008716">
    <property type="term" value="F:D-alanine-D-alanine ligase activity"/>
    <property type="evidence" value="ECO:0007669"/>
    <property type="project" value="UniProtKB-UniRule"/>
</dbReference>
<dbReference type="InterPro" id="IPR013815">
    <property type="entry name" value="ATP_grasp_subdomain_1"/>
</dbReference>
<feature type="binding site" evidence="7">
    <location>
        <position position="346"/>
    </location>
    <ligand>
        <name>Mg(2+)</name>
        <dbReference type="ChEBI" id="CHEBI:18420"/>
        <label>2</label>
    </ligand>
</feature>
<accession>A0A5N6S7B0</accession>
<dbReference type="GO" id="GO:0071555">
    <property type="term" value="P:cell wall organization"/>
    <property type="evidence" value="ECO:0007669"/>
    <property type="project" value="UniProtKB-KW"/>
</dbReference>
<evidence type="ECO:0000313" key="12">
    <source>
        <dbReference type="Proteomes" id="UP000325415"/>
    </source>
</evidence>
<dbReference type="Gene3D" id="3.30.1490.20">
    <property type="entry name" value="ATP-grasp fold, A domain"/>
    <property type="match status" value="1"/>
</dbReference>
<keyword evidence="5" id="KW-0133">Cell shape</keyword>
<dbReference type="RefSeq" id="WP_152580072.1">
    <property type="nucleotide sequence ID" value="NZ_JALCCS010000046.1"/>
</dbReference>
<dbReference type="InterPro" id="IPR011127">
    <property type="entry name" value="Dala_Dala_lig_N"/>
</dbReference>
<dbReference type="EMBL" id="QDAG01000002">
    <property type="protein sequence ID" value="KAE8129592.1"/>
    <property type="molecule type" value="Genomic_DNA"/>
</dbReference>
<reference evidence="11 12" key="1">
    <citation type="submission" date="2018-04" db="EMBL/GenBank/DDBJ databases">
        <authorList>
            <person name="Eckel V.P."/>
            <person name="Vogel R.F."/>
        </authorList>
    </citation>
    <scope>NUCLEOTIDE SEQUENCE [LARGE SCALE GENOMIC DNA]</scope>
    <source>
        <strain evidence="12">TMW 2.1764</strain>
    </source>
</reference>
<dbReference type="GO" id="GO:0005524">
    <property type="term" value="F:ATP binding"/>
    <property type="evidence" value="ECO:0007669"/>
    <property type="project" value="UniProtKB-UniRule"/>
</dbReference>
<dbReference type="OrthoDB" id="9813261at2"/>
<dbReference type="Gene3D" id="3.40.50.20">
    <property type="match status" value="1"/>
</dbReference>
<feature type="binding site" evidence="7">
    <location>
        <position position="344"/>
    </location>
    <ligand>
        <name>Mg(2+)</name>
        <dbReference type="ChEBI" id="CHEBI:18420"/>
        <label>2</label>
    </ligand>
</feature>
<dbReference type="PROSITE" id="PS50975">
    <property type="entry name" value="ATP_GRASP"/>
    <property type="match status" value="1"/>
</dbReference>
<dbReference type="GO" id="GO:0008360">
    <property type="term" value="P:regulation of cell shape"/>
    <property type="evidence" value="ECO:0007669"/>
    <property type="project" value="UniProtKB-KW"/>
</dbReference>
<evidence type="ECO:0000256" key="7">
    <source>
        <dbReference type="PIRSR" id="PIRSR039102-3"/>
    </source>
</evidence>
<keyword evidence="7" id="KW-0460">Magnesium</keyword>
<dbReference type="UniPathway" id="UPA00219"/>
<dbReference type="Pfam" id="PF07478">
    <property type="entry name" value="Dala_Dala_lig_C"/>
    <property type="match status" value="1"/>
</dbReference>
<feature type="active site" evidence="6">
    <location>
        <position position="220"/>
    </location>
</feature>
<feature type="binding site" evidence="7">
    <location>
        <position position="331"/>
    </location>
    <ligand>
        <name>Mg(2+)</name>
        <dbReference type="ChEBI" id="CHEBI:18420"/>
        <label>1</label>
    </ligand>
</feature>
<evidence type="ECO:0000313" key="11">
    <source>
        <dbReference type="EMBL" id="KAE8129592.1"/>
    </source>
</evidence>
<dbReference type="HAMAP" id="MF_00047">
    <property type="entry name" value="Dala_Dala_lig"/>
    <property type="match status" value="1"/>
</dbReference>
<feature type="region of interest" description="Disordered" evidence="9">
    <location>
        <begin position="1"/>
        <end position="61"/>
    </location>
</feature>
<keyword evidence="7" id="KW-0464">Manganese</keyword>
<comment type="pathway">
    <text evidence="5">Cell wall biogenesis; peptidoglycan biosynthesis.</text>
</comment>
<keyword evidence="8" id="KW-0547">Nucleotide-binding</keyword>
<dbReference type="AlphaFoldDB" id="A0A5N6S7B0"/>
<keyword evidence="2 5" id="KW-0963">Cytoplasm</keyword>
<feature type="active site" evidence="6">
    <location>
        <position position="81"/>
    </location>
</feature>
<dbReference type="InterPro" id="IPR011761">
    <property type="entry name" value="ATP-grasp"/>
</dbReference>
<evidence type="ECO:0000256" key="4">
    <source>
        <dbReference type="ARBA" id="ARBA00023316"/>
    </source>
</evidence>
<dbReference type="EC" id="6.3.2.4" evidence="5"/>
<dbReference type="PANTHER" id="PTHR23132:SF23">
    <property type="entry name" value="D-ALANINE--D-ALANINE LIGASE B"/>
    <property type="match status" value="1"/>
</dbReference>
<comment type="similarity">
    <text evidence="1 5">Belongs to the D-alanine--D-alanine ligase family.</text>
</comment>
<feature type="compositionally biased region" description="Low complexity" evidence="9">
    <location>
        <begin position="31"/>
        <end position="60"/>
    </location>
</feature>
<dbReference type="GO" id="GO:0005737">
    <property type="term" value="C:cytoplasm"/>
    <property type="evidence" value="ECO:0007669"/>
    <property type="project" value="UniProtKB-SubCell"/>
</dbReference>
<dbReference type="SUPFAM" id="SSF56059">
    <property type="entry name" value="Glutathione synthetase ATP-binding domain-like"/>
    <property type="match status" value="1"/>
</dbReference>
<keyword evidence="4 5" id="KW-0961">Cell wall biogenesis/degradation</keyword>
<protein>
    <recommendedName>
        <fullName evidence="5">D-alanine--D-alanine ligase</fullName>
        <ecNumber evidence="5">6.3.2.4</ecNumber>
    </recommendedName>
    <alternativeName>
        <fullName evidence="5">D-Ala-D-Ala ligase</fullName>
    </alternativeName>
    <alternativeName>
        <fullName evidence="5">D-alanylalanine synthetase</fullName>
    </alternativeName>
</protein>
<evidence type="ECO:0000256" key="9">
    <source>
        <dbReference type="SAM" id="MobiDB-lite"/>
    </source>
</evidence>
<comment type="function">
    <text evidence="5">Cell wall formation.</text>
</comment>
<keyword evidence="7" id="KW-0479">Metal-binding</keyword>
<dbReference type="SUPFAM" id="SSF52440">
    <property type="entry name" value="PreATP-grasp domain"/>
    <property type="match status" value="1"/>
</dbReference>
<dbReference type="InterPro" id="IPR016185">
    <property type="entry name" value="PreATP-grasp_dom_sf"/>
</dbReference>
<comment type="caution">
    <text evidence="11">The sequence shown here is derived from an EMBL/GenBank/DDBJ whole genome shotgun (WGS) entry which is preliminary data.</text>
</comment>
<comment type="cofactor">
    <cofactor evidence="7">
        <name>Mg(2+)</name>
        <dbReference type="ChEBI" id="CHEBI:18420"/>
    </cofactor>
    <cofactor evidence="7">
        <name>Mn(2+)</name>
        <dbReference type="ChEBI" id="CHEBI:29035"/>
    </cofactor>
    <text evidence="7">Binds 2 magnesium or manganese ions per subunit.</text>
</comment>
<proteinExistence type="inferred from homology"/>
<gene>
    <name evidence="5" type="primary">ddl</name>
    <name evidence="11" type="ORF">DDE84_01925</name>
</gene>
<dbReference type="Pfam" id="PF01820">
    <property type="entry name" value="Dala_Dala_lig_N"/>
    <property type="match status" value="1"/>
</dbReference>
<feature type="binding site" evidence="7">
    <location>
        <position position="344"/>
    </location>
    <ligand>
        <name>Mg(2+)</name>
        <dbReference type="ChEBI" id="CHEBI:18420"/>
        <label>1</label>
    </ligand>
</feature>
<keyword evidence="8" id="KW-0067">ATP-binding</keyword>
<evidence type="ECO:0000256" key="5">
    <source>
        <dbReference type="HAMAP-Rule" id="MF_00047"/>
    </source>
</evidence>
<evidence type="ECO:0000256" key="6">
    <source>
        <dbReference type="PIRSR" id="PIRSR039102-1"/>
    </source>
</evidence>
<evidence type="ECO:0000256" key="3">
    <source>
        <dbReference type="ARBA" id="ARBA00022598"/>
    </source>
</evidence>
<comment type="subcellular location">
    <subcellularLocation>
        <location evidence="5">Cytoplasm</location>
    </subcellularLocation>
</comment>
<comment type="catalytic activity">
    <reaction evidence="5">
        <text>2 D-alanine + ATP = D-alanyl-D-alanine + ADP + phosphate + H(+)</text>
        <dbReference type="Rhea" id="RHEA:11224"/>
        <dbReference type="ChEBI" id="CHEBI:15378"/>
        <dbReference type="ChEBI" id="CHEBI:30616"/>
        <dbReference type="ChEBI" id="CHEBI:43474"/>
        <dbReference type="ChEBI" id="CHEBI:57416"/>
        <dbReference type="ChEBI" id="CHEBI:57822"/>
        <dbReference type="ChEBI" id="CHEBI:456216"/>
        <dbReference type="EC" id="6.3.2.4"/>
    </reaction>
</comment>
<sequence length="389" mass="41040">MATIKDNPPSEATADSDSLGDEGEAHAGQVAAGKTGTSTGNAAGKAGAATSATSSKAAASVTLRPRNETSVLIICGGLSHERDISISSGHRVGGFLEDAGWQVRYHDMDSELLQYLSDPATRPDIVWPLLHGANGEDGSIRDILEMEGLPYIGSRAKASRTAWSKPIAKNVVRKLAGLSTSHSVTLPESMFRELGVGKVIDLLVDSLGLPLFIKPTMGGSALGCTLVTDAKQLPQAMVSCFAYGEVALVERAISGTEVSVSVLDIDGEPLVLPPLEIVTPNGTYDYDARYTPGPTDFYVPARLPATVLKATQDAALAAHRTLSLRDLSRTDFIVDADGIPQFLESNVTPGMTDTSLLPQAAVAAGYDLSDLYSQLVESVLRQDRAQPHR</sequence>
<dbReference type="PANTHER" id="PTHR23132">
    <property type="entry name" value="D-ALANINE--D-ALANINE LIGASE"/>
    <property type="match status" value="1"/>
</dbReference>
<evidence type="ECO:0000256" key="1">
    <source>
        <dbReference type="ARBA" id="ARBA00010871"/>
    </source>
</evidence>
<dbReference type="Gene3D" id="3.30.470.20">
    <property type="entry name" value="ATP-grasp fold, B domain"/>
    <property type="match status" value="1"/>
</dbReference>
<dbReference type="GO" id="GO:0046872">
    <property type="term" value="F:metal ion binding"/>
    <property type="evidence" value="ECO:0007669"/>
    <property type="project" value="UniProtKB-KW"/>
</dbReference>
<feature type="active site" evidence="6">
    <location>
        <position position="355"/>
    </location>
</feature>
<keyword evidence="5" id="KW-0573">Peptidoglycan synthesis</keyword>
<dbReference type="InterPro" id="IPR011095">
    <property type="entry name" value="Dala_Dala_lig_C"/>
</dbReference>
<evidence type="ECO:0000259" key="10">
    <source>
        <dbReference type="PROSITE" id="PS50975"/>
    </source>
</evidence>
<evidence type="ECO:0000256" key="2">
    <source>
        <dbReference type="ARBA" id="ARBA00022490"/>
    </source>
</evidence>
<dbReference type="GeneID" id="78126455"/>
<keyword evidence="3 5" id="KW-0436">Ligase</keyword>
<dbReference type="Proteomes" id="UP000325415">
    <property type="component" value="Unassembled WGS sequence"/>
</dbReference>
<organism evidence="11 12">
    <name type="scientific">Bifidobacterium tibiigranuli</name>
    <dbReference type="NCBI Taxonomy" id="2172043"/>
    <lineage>
        <taxon>Bacteria</taxon>
        <taxon>Bacillati</taxon>
        <taxon>Actinomycetota</taxon>
        <taxon>Actinomycetes</taxon>
        <taxon>Bifidobacteriales</taxon>
        <taxon>Bifidobacteriaceae</taxon>
        <taxon>Bifidobacterium</taxon>
    </lineage>
</organism>
<dbReference type="GO" id="GO:0009252">
    <property type="term" value="P:peptidoglycan biosynthetic process"/>
    <property type="evidence" value="ECO:0007669"/>
    <property type="project" value="UniProtKB-UniRule"/>
</dbReference>
<feature type="domain" description="ATP-grasp" evidence="10">
    <location>
        <begin position="169"/>
        <end position="377"/>
    </location>
</feature>
<keyword evidence="12" id="KW-1185">Reference proteome</keyword>
<dbReference type="InterPro" id="IPR005905">
    <property type="entry name" value="D_ala_D_ala"/>
</dbReference>
<name>A0A5N6S7B0_9BIFI</name>